<feature type="domain" description="Siphovirus-type tail component RIFT-related" evidence="1">
    <location>
        <begin position="45"/>
        <end position="153"/>
    </location>
</feature>
<evidence type="ECO:0000313" key="2">
    <source>
        <dbReference type="EMBL" id="DAE03249.1"/>
    </source>
</evidence>
<evidence type="ECO:0000259" key="1">
    <source>
        <dbReference type="Pfam" id="PF05709"/>
    </source>
</evidence>
<protein>
    <submittedName>
        <fullName evidence="2">Tail protein</fullName>
    </submittedName>
</protein>
<reference evidence="2" key="1">
    <citation type="journal article" date="2021" name="Proc. Natl. Acad. Sci. U.S.A.">
        <title>A Catalog of Tens of Thousands of Viruses from Human Metagenomes Reveals Hidden Associations with Chronic Diseases.</title>
        <authorList>
            <person name="Tisza M.J."/>
            <person name="Buck C.B."/>
        </authorList>
    </citation>
    <scope>NUCLEOTIDE SEQUENCE</scope>
    <source>
        <strain evidence="2">CtTYJ16</strain>
    </source>
</reference>
<sequence length="405" mass="45648">MAAHEPVCGRANIMDVIDKGEIYLTFVFDGIDSSQIGVASVSDGSTYDTPILPEFSDNSLEVDGYDGKYYFNTRLSQKSFTYNCFIDNLSAFEFDQLKSWIRPKKIGKLIRPEEPYRYYWVKVSSVDNLGNIPLTHPDTGGVSYTGNFSITFTTVGQTCGYGMLYYQDDLKYYEYRDIFDGTQDYYYDEGLLYREESLPMSVTMASGENEVQIYNPGTYNSKIRAIISTDTAIDSGAMILRNETVGDVSVITLNGLTTDSKMILDWGENIYTLNGVDCSDKVEGDLMYLQPRNYVERQENASISNDGTNTMVSFDEKVRQVRTDDIGKTVMFKDEMNINSKDGAGGRIIGIDKITNRFILDKSVGLYSNPNATVIITKLDKLSCELNIPEGQSINVEWQIVPRYL</sequence>
<dbReference type="InterPro" id="IPR008841">
    <property type="entry name" value="Siphovirus-type_tail_N"/>
</dbReference>
<organism evidence="2">
    <name type="scientific">Myoviridae sp. ctTYJ16</name>
    <dbReference type="NCBI Taxonomy" id="2825112"/>
    <lineage>
        <taxon>Viruses</taxon>
        <taxon>Duplodnaviria</taxon>
        <taxon>Heunggongvirae</taxon>
        <taxon>Uroviricota</taxon>
        <taxon>Caudoviricetes</taxon>
    </lineage>
</organism>
<dbReference type="EMBL" id="BK015361">
    <property type="protein sequence ID" value="DAE03249.1"/>
    <property type="molecule type" value="Genomic_DNA"/>
</dbReference>
<dbReference type="Pfam" id="PF05709">
    <property type="entry name" value="Sipho_tail"/>
    <property type="match status" value="1"/>
</dbReference>
<accession>A0A8S5PA30</accession>
<dbReference type="Gene3D" id="2.40.30.200">
    <property type="match status" value="1"/>
</dbReference>
<name>A0A8S5PA30_9CAUD</name>
<proteinExistence type="predicted"/>